<dbReference type="PROSITE" id="PS50977">
    <property type="entry name" value="HTH_TETR_2"/>
    <property type="match status" value="1"/>
</dbReference>
<feature type="compositionally biased region" description="Basic residues" evidence="5">
    <location>
        <begin position="34"/>
        <end position="44"/>
    </location>
</feature>
<evidence type="ECO:0000256" key="2">
    <source>
        <dbReference type="ARBA" id="ARBA00023125"/>
    </source>
</evidence>
<comment type="caution">
    <text evidence="7">The sequence shown here is derived from an EMBL/GenBank/DDBJ whole genome shotgun (WGS) entry which is preliminary data.</text>
</comment>
<feature type="region of interest" description="Disordered" evidence="5">
    <location>
        <begin position="1"/>
        <end position="50"/>
    </location>
</feature>
<dbReference type="PRINTS" id="PR00455">
    <property type="entry name" value="HTHTETR"/>
</dbReference>
<keyword evidence="2 4" id="KW-0238">DNA-binding</keyword>
<reference evidence="8" key="1">
    <citation type="journal article" date="2019" name="Int. J. Syst. Evol. Microbiol.">
        <title>The Global Catalogue of Microorganisms (GCM) 10K type strain sequencing project: providing services to taxonomists for standard genome sequencing and annotation.</title>
        <authorList>
            <consortium name="The Broad Institute Genomics Platform"/>
            <consortium name="The Broad Institute Genome Sequencing Center for Infectious Disease"/>
            <person name="Wu L."/>
            <person name="Ma J."/>
        </authorList>
    </citation>
    <scope>NUCLEOTIDE SEQUENCE [LARGE SCALE GENOMIC DNA]</scope>
    <source>
        <strain evidence="8">JCM 18081</strain>
    </source>
</reference>
<evidence type="ECO:0000256" key="3">
    <source>
        <dbReference type="ARBA" id="ARBA00023163"/>
    </source>
</evidence>
<dbReference type="Pfam" id="PF00440">
    <property type="entry name" value="TetR_N"/>
    <property type="match status" value="1"/>
</dbReference>
<dbReference type="Proteomes" id="UP001501265">
    <property type="component" value="Unassembled WGS sequence"/>
</dbReference>
<protein>
    <recommendedName>
        <fullName evidence="6">HTH tetR-type domain-containing protein</fullName>
    </recommendedName>
</protein>
<feature type="domain" description="HTH tetR-type" evidence="6">
    <location>
        <begin position="50"/>
        <end position="110"/>
    </location>
</feature>
<proteinExistence type="predicted"/>
<evidence type="ECO:0000313" key="8">
    <source>
        <dbReference type="Proteomes" id="UP001501265"/>
    </source>
</evidence>
<dbReference type="EMBL" id="BAABIG010000056">
    <property type="protein sequence ID" value="GAA4813987.1"/>
    <property type="molecule type" value="Genomic_DNA"/>
</dbReference>
<evidence type="ECO:0000313" key="7">
    <source>
        <dbReference type="EMBL" id="GAA4813987.1"/>
    </source>
</evidence>
<dbReference type="InterPro" id="IPR001647">
    <property type="entry name" value="HTH_TetR"/>
</dbReference>
<feature type="DNA-binding region" description="H-T-H motif" evidence="4">
    <location>
        <begin position="73"/>
        <end position="92"/>
    </location>
</feature>
<evidence type="ECO:0000259" key="6">
    <source>
        <dbReference type="PROSITE" id="PS50977"/>
    </source>
</evidence>
<keyword evidence="8" id="KW-1185">Reference proteome</keyword>
<keyword evidence="1" id="KW-0805">Transcription regulation</keyword>
<dbReference type="Gene3D" id="1.10.357.10">
    <property type="entry name" value="Tetracycline Repressor, domain 2"/>
    <property type="match status" value="1"/>
</dbReference>
<dbReference type="PANTHER" id="PTHR30055">
    <property type="entry name" value="HTH-TYPE TRANSCRIPTIONAL REGULATOR RUTR"/>
    <property type="match status" value="1"/>
</dbReference>
<evidence type="ECO:0000256" key="5">
    <source>
        <dbReference type="SAM" id="MobiDB-lite"/>
    </source>
</evidence>
<dbReference type="RefSeq" id="WP_345622628.1">
    <property type="nucleotide sequence ID" value="NZ_BAABIG010000056.1"/>
</dbReference>
<dbReference type="InterPro" id="IPR050109">
    <property type="entry name" value="HTH-type_TetR-like_transc_reg"/>
</dbReference>
<accession>A0ABP9CSQ8</accession>
<evidence type="ECO:0000256" key="4">
    <source>
        <dbReference type="PROSITE-ProRule" id="PRU00335"/>
    </source>
</evidence>
<organism evidence="7 8">
    <name type="scientific">Streptomyces ziwulingensis</name>
    <dbReference type="NCBI Taxonomy" id="1045501"/>
    <lineage>
        <taxon>Bacteria</taxon>
        <taxon>Bacillati</taxon>
        <taxon>Actinomycetota</taxon>
        <taxon>Actinomycetes</taxon>
        <taxon>Kitasatosporales</taxon>
        <taxon>Streptomycetaceae</taxon>
        <taxon>Streptomyces</taxon>
    </lineage>
</organism>
<evidence type="ECO:0000256" key="1">
    <source>
        <dbReference type="ARBA" id="ARBA00023015"/>
    </source>
</evidence>
<gene>
    <name evidence="7" type="ORF">GCM10023220_52060</name>
</gene>
<dbReference type="InterPro" id="IPR009057">
    <property type="entry name" value="Homeodomain-like_sf"/>
</dbReference>
<dbReference type="PANTHER" id="PTHR30055:SF238">
    <property type="entry name" value="MYCOFACTOCIN BIOSYNTHESIS TRANSCRIPTIONAL REGULATOR MFTR-RELATED"/>
    <property type="match status" value="1"/>
</dbReference>
<keyword evidence="3" id="KW-0804">Transcription</keyword>
<name>A0ABP9CSQ8_9ACTN</name>
<dbReference type="SUPFAM" id="SSF46689">
    <property type="entry name" value="Homeodomain-like"/>
    <property type="match status" value="1"/>
</dbReference>
<feature type="compositionally biased region" description="Acidic residues" evidence="5">
    <location>
        <begin position="11"/>
        <end position="29"/>
    </location>
</feature>
<sequence>MQPNGAPYEGDGAEEDGAGADGVQEDSEDCSARSPRRRAYHAPRRTQAAAQTRSAILDAATRLFIDHGYAKVTVADIAREAGTAVPTVYASTGGKTAILTLLMENGARNPAAVAALAAVGETGLPREALAAAVHGTRLDNERHHRLVRVMVDAAHADEHAAAALSRADRGYREALDAVTGRLRALDALRPGLTPARATDILWFHLGHQSWYGLVIERGWSWDTTEEWLTQQVTTALLA</sequence>